<dbReference type="Pfam" id="PF12904">
    <property type="entry name" value="Collagen_bind_2"/>
    <property type="match status" value="1"/>
</dbReference>
<dbReference type="Gene3D" id="3.20.20.80">
    <property type="entry name" value="Glycosidases"/>
    <property type="match status" value="1"/>
</dbReference>
<dbReference type="Pfam" id="PF13204">
    <property type="entry name" value="Apiosidase"/>
    <property type="match status" value="1"/>
</dbReference>
<accession>A0A385SQQ7</accession>
<evidence type="ECO:0000259" key="2">
    <source>
        <dbReference type="Pfam" id="PF12904"/>
    </source>
</evidence>
<protein>
    <submittedName>
        <fullName evidence="4">DUF4038 domain-containing protein</fullName>
    </submittedName>
</protein>
<evidence type="ECO:0000259" key="3">
    <source>
        <dbReference type="Pfam" id="PF13204"/>
    </source>
</evidence>
<dbReference type="AlphaFoldDB" id="A0A385SQQ7"/>
<name>A0A385SQQ7_9BACT</name>
<dbReference type="PANTHER" id="PTHR37836:SF3">
    <property type="entry name" value="ENDOGLUCANASE"/>
    <property type="match status" value="1"/>
</dbReference>
<dbReference type="Proteomes" id="UP000266183">
    <property type="component" value="Chromosome"/>
</dbReference>
<proteinExistence type="predicted"/>
<evidence type="ECO:0000313" key="5">
    <source>
        <dbReference type="Proteomes" id="UP000266183"/>
    </source>
</evidence>
<gene>
    <name evidence="4" type="ORF">D4L85_19460</name>
</gene>
<feature type="domain" description="Apiosidase-like catalytic" evidence="3">
    <location>
        <begin position="27"/>
        <end position="380"/>
    </location>
</feature>
<dbReference type="PANTHER" id="PTHR37836">
    <property type="entry name" value="LMO1036 PROTEIN"/>
    <property type="match status" value="1"/>
</dbReference>
<sequence length="486" mass="54557">MKTYSTACFLLFLLCSSILAPGQIKVSDNNRLLATKDGKPFFWLGDTDWELVHRLTREEAEEFISLRSAQGFNVLQIVGLTEFNGIRHPNRYGDFPINNEDPTQLAETPGDDPNDPYAYDYWDHVDFVIRKAAEKGMYIGLLPTWGDKVTQMWGEGPVIFNEKNAEIYAATLAKRYARDWNVIWILGGDRPAFYAANPDATRKSFDDRPIWTAMAHGIEGVLGKEAFITYHPSGGEYSTSQQIHSEPWLDMNTFQSGHGARETPAWDWVTRDLALKPQKPTLDMEPCYEDHPVNPWDGKWTRARGYFTAYDVRARIYRGIFAGGCGVTYGHHHVWQFLDTSLNPPINVGDTLIAWRKAATAEAAGEMQYLKDLMLSRPYFSRIPDQNLIASARGTTYLDVIIATRDSNGSYAFIYLPQNSPVKIDISKVSGSTKNVWWFDPRTGKSTAGKSVKGSGIKSFTPPSGGKDWILVIDDGSKKFAAPGAH</sequence>
<dbReference type="RefSeq" id="WP_119755873.1">
    <property type="nucleotide sequence ID" value="NZ_CP032382.1"/>
</dbReference>
<reference evidence="5" key="1">
    <citation type="submission" date="2018-09" db="EMBL/GenBank/DDBJ databases">
        <title>Chryseolinea sp. KIS68-18 isolated from soil.</title>
        <authorList>
            <person name="Weon H.-Y."/>
            <person name="Kwon S.-W."/>
            <person name="Lee S.A."/>
        </authorList>
    </citation>
    <scope>NUCLEOTIDE SEQUENCE [LARGE SCALE GENOMIC DNA]</scope>
    <source>
        <strain evidence="5">KIS68-18</strain>
    </source>
</reference>
<feature type="chain" id="PRO_5017431916" evidence="1">
    <location>
        <begin position="21"/>
        <end position="486"/>
    </location>
</feature>
<dbReference type="InterPro" id="IPR017853">
    <property type="entry name" value="GH"/>
</dbReference>
<dbReference type="SUPFAM" id="SSF51445">
    <property type="entry name" value="(Trans)glycosidases"/>
    <property type="match status" value="1"/>
</dbReference>
<organism evidence="4 5">
    <name type="scientific">Chryseolinea soli</name>
    <dbReference type="NCBI Taxonomy" id="2321403"/>
    <lineage>
        <taxon>Bacteria</taxon>
        <taxon>Pseudomonadati</taxon>
        <taxon>Bacteroidota</taxon>
        <taxon>Cytophagia</taxon>
        <taxon>Cytophagales</taxon>
        <taxon>Fulvivirgaceae</taxon>
        <taxon>Chryseolinea</taxon>
    </lineage>
</organism>
<feature type="domain" description="Putative collagen-binding" evidence="2">
    <location>
        <begin position="383"/>
        <end position="474"/>
    </location>
</feature>
<keyword evidence="5" id="KW-1185">Reference proteome</keyword>
<dbReference type="InterPro" id="IPR025277">
    <property type="entry name" value="Apiosidase-like_cat_dom"/>
</dbReference>
<dbReference type="InterPro" id="IPR024749">
    <property type="entry name" value="Collagen-bd_put"/>
</dbReference>
<dbReference type="EMBL" id="CP032382">
    <property type="protein sequence ID" value="AYB32621.1"/>
    <property type="molecule type" value="Genomic_DNA"/>
</dbReference>
<keyword evidence="1" id="KW-0732">Signal</keyword>
<dbReference type="KEGG" id="chk:D4L85_19460"/>
<evidence type="ECO:0000313" key="4">
    <source>
        <dbReference type="EMBL" id="AYB32621.1"/>
    </source>
</evidence>
<feature type="signal peptide" evidence="1">
    <location>
        <begin position="1"/>
        <end position="20"/>
    </location>
</feature>
<evidence type="ECO:0000256" key="1">
    <source>
        <dbReference type="SAM" id="SignalP"/>
    </source>
</evidence>
<dbReference type="OrthoDB" id="59486at2"/>